<reference evidence="2" key="1">
    <citation type="submission" date="2021-06" db="EMBL/GenBank/DDBJ databases">
        <title>Parelaphostrongylus tenuis whole genome reference sequence.</title>
        <authorList>
            <person name="Garwood T.J."/>
            <person name="Larsen P.A."/>
            <person name="Fountain-Jones N.M."/>
            <person name="Garbe J.R."/>
            <person name="Macchietto M.G."/>
            <person name="Kania S.A."/>
            <person name="Gerhold R.W."/>
            <person name="Richards J.E."/>
            <person name="Wolf T.M."/>
        </authorList>
    </citation>
    <scope>NUCLEOTIDE SEQUENCE</scope>
    <source>
        <strain evidence="2">MNPRO001-30</strain>
        <tissue evidence="2">Meninges</tissue>
    </source>
</reference>
<name>A0AAD5QW84_PARTN</name>
<evidence type="ECO:0000313" key="2">
    <source>
        <dbReference type="EMBL" id="KAJ1364675.1"/>
    </source>
</evidence>
<sequence>MKSRYYRPAQERAATAKNPDVEELEKKVRELKEKHCQLILEKPKLQQACRHLNNRPSLQLNHELLDELNKAYGLEKKLERRNRDLFSCTAELTRENRIFERQEYVRV</sequence>
<dbReference type="EMBL" id="JAHQIW010005028">
    <property type="protein sequence ID" value="KAJ1364675.1"/>
    <property type="molecule type" value="Genomic_DNA"/>
</dbReference>
<evidence type="ECO:0000256" key="1">
    <source>
        <dbReference type="SAM" id="MobiDB-lite"/>
    </source>
</evidence>
<dbReference type="Proteomes" id="UP001196413">
    <property type="component" value="Unassembled WGS sequence"/>
</dbReference>
<evidence type="ECO:0000313" key="3">
    <source>
        <dbReference type="Proteomes" id="UP001196413"/>
    </source>
</evidence>
<keyword evidence="3" id="KW-1185">Reference proteome</keyword>
<proteinExistence type="predicted"/>
<dbReference type="AlphaFoldDB" id="A0AAD5QW84"/>
<feature type="region of interest" description="Disordered" evidence="1">
    <location>
        <begin position="1"/>
        <end position="21"/>
    </location>
</feature>
<organism evidence="2 3">
    <name type="scientific">Parelaphostrongylus tenuis</name>
    <name type="common">Meningeal worm</name>
    <dbReference type="NCBI Taxonomy" id="148309"/>
    <lineage>
        <taxon>Eukaryota</taxon>
        <taxon>Metazoa</taxon>
        <taxon>Ecdysozoa</taxon>
        <taxon>Nematoda</taxon>
        <taxon>Chromadorea</taxon>
        <taxon>Rhabditida</taxon>
        <taxon>Rhabditina</taxon>
        <taxon>Rhabditomorpha</taxon>
        <taxon>Strongyloidea</taxon>
        <taxon>Metastrongylidae</taxon>
        <taxon>Parelaphostrongylus</taxon>
    </lineage>
</organism>
<comment type="caution">
    <text evidence="2">The sequence shown here is derived from an EMBL/GenBank/DDBJ whole genome shotgun (WGS) entry which is preliminary data.</text>
</comment>
<accession>A0AAD5QW84</accession>
<protein>
    <submittedName>
        <fullName evidence="2">Uncharacterized protein</fullName>
    </submittedName>
</protein>
<gene>
    <name evidence="2" type="ORF">KIN20_024811</name>
</gene>